<evidence type="ECO:0000313" key="1">
    <source>
        <dbReference type="EMBL" id="PTH79899.1"/>
    </source>
</evidence>
<dbReference type="EMBL" id="PZKL01000038">
    <property type="protein sequence ID" value="PTH79899.1"/>
    <property type="molecule type" value="Genomic_DNA"/>
</dbReference>
<evidence type="ECO:0000313" key="2">
    <source>
        <dbReference type="Proteomes" id="UP000241986"/>
    </source>
</evidence>
<name>A0A2T4MZ86_AERVE</name>
<sequence length="62" mass="7388">MPNVGQIFYLVSPWRYLEKTIIKVILCMLLHLYIRIKTEGPVNIFEINIDFVPQMSIIEFMD</sequence>
<gene>
    <name evidence="1" type="ORF">DAA48_16685</name>
</gene>
<reference evidence="1 2" key="1">
    <citation type="submission" date="2018-03" db="EMBL/GenBank/DDBJ databases">
        <title>Aeromonas veronii whole genome sequencing and analysis.</title>
        <authorList>
            <person name="Xie H."/>
            <person name="Liu T."/>
            <person name="Wang K."/>
        </authorList>
    </citation>
    <scope>NUCLEOTIDE SEQUENCE [LARGE SCALE GENOMIC DNA]</scope>
    <source>
        <strain evidence="1 2">XH.VA.1</strain>
    </source>
</reference>
<dbReference type="AlphaFoldDB" id="A0A2T4MZ86"/>
<organism evidence="1 2">
    <name type="scientific">Aeromonas veronii</name>
    <dbReference type="NCBI Taxonomy" id="654"/>
    <lineage>
        <taxon>Bacteria</taxon>
        <taxon>Pseudomonadati</taxon>
        <taxon>Pseudomonadota</taxon>
        <taxon>Gammaproteobacteria</taxon>
        <taxon>Aeromonadales</taxon>
        <taxon>Aeromonadaceae</taxon>
        <taxon>Aeromonas</taxon>
    </lineage>
</organism>
<dbReference type="Proteomes" id="UP000241986">
    <property type="component" value="Unassembled WGS sequence"/>
</dbReference>
<accession>A0A2T4MZ86</accession>
<comment type="caution">
    <text evidence="1">The sequence shown here is derived from an EMBL/GenBank/DDBJ whole genome shotgun (WGS) entry which is preliminary data.</text>
</comment>
<protein>
    <submittedName>
        <fullName evidence="1">Uncharacterized protein</fullName>
    </submittedName>
</protein>
<proteinExistence type="predicted"/>